<gene>
    <name evidence="5" type="ORF">FGO68_gene6263</name>
</gene>
<evidence type="ECO:0000313" key="6">
    <source>
        <dbReference type="Proteomes" id="UP000785679"/>
    </source>
</evidence>
<dbReference type="SMART" id="SM01230">
    <property type="entry name" value="Gln-synt_C"/>
    <property type="match status" value="1"/>
</dbReference>
<evidence type="ECO:0000256" key="3">
    <source>
        <dbReference type="RuleBase" id="RU000384"/>
    </source>
</evidence>
<dbReference type="Pfam" id="PF00120">
    <property type="entry name" value="Gln-synt_C"/>
    <property type="match status" value="1"/>
</dbReference>
<dbReference type="GO" id="GO:0004356">
    <property type="term" value="F:glutamine synthetase activity"/>
    <property type="evidence" value="ECO:0007669"/>
    <property type="project" value="InterPro"/>
</dbReference>
<dbReference type="PANTHER" id="PTHR43785:SF2">
    <property type="entry name" value="TYPE-1 GLUTAMINE SYNTHETASE 1"/>
    <property type="match status" value="1"/>
</dbReference>
<dbReference type="OrthoDB" id="77835at2759"/>
<dbReference type="Gene3D" id="3.30.590.10">
    <property type="entry name" value="Glutamine synthetase/guanido kinase, catalytic domain"/>
    <property type="match status" value="1"/>
</dbReference>
<evidence type="ECO:0000313" key="5">
    <source>
        <dbReference type="EMBL" id="TNV78440.1"/>
    </source>
</evidence>
<dbReference type="InterPro" id="IPR008146">
    <property type="entry name" value="Gln_synth_cat_dom"/>
</dbReference>
<dbReference type="PROSITE" id="PS51987">
    <property type="entry name" value="GS_CATALYTIC"/>
    <property type="match status" value="1"/>
</dbReference>
<reference evidence="5" key="1">
    <citation type="submission" date="2019-06" db="EMBL/GenBank/DDBJ databases">
        <authorList>
            <person name="Zheng W."/>
        </authorList>
    </citation>
    <scope>NUCLEOTIDE SEQUENCE</scope>
    <source>
        <strain evidence="5">QDHG01</strain>
    </source>
</reference>
<proteinExistence type="inferred from homology"/>
<evidence type="ECO:0000256" key="1">
    <source>
        <dbReference type="ARBA" id="ARBA00022598"/>
    </source>
</evidence>
<keyword evidence="6" id="KW-1185">Reference proteome</keyword>
<sequence>MVEHFQNQIFDFNCVSTNTAQSQQSPEFVYYLWQTPLGFMKQQLINNSIFKQESQTLKISPHQLSTIDQMRSEDIRVIPDKQSLKICSNKRKIGFCMVKFENQDGNPHELCMRSLLQKETMNLRKNFGAELRIGFSFDILIGQESKESKFQQLGSKHSKIFNFEEDFLALASQLNQSGSELEQISQCSTTPGKFRISIKQDEACKSIDTFLCARILITRQFKDYRVSFLPKTLSDYEGNDVLLNMSLWKLDGVPAPVNITGDQFSMYKLSEGFASFLSGILEQLPALTAFLIPHHNGLHRIMEERLSKVVGWSYQSDAIMKVNAPPQNSSKSTSKQVESITLNMCDHSANLYLAVSQIIACGIDGIKRQLKLQPPIEQIKEKLSHIPLKMKERKEFIGRPIKISMGASLIERYFAMQAAEQERYEGMTFDQEVSLMIDQF</sequence>
<dbReference type="Proteomes" id="UP000785679">
    <property type="component" value="Unassembled WGS sequence"/>
</dbReference>
<organism evidence="5 6">
    <name type="scientific">Halteria grandinella</name>
    <dbReference type="NCBI Taxonomy" id="5974"/>
    <lineage>
        <taxon>Eukaryota</taxon>
        <taxon>Sar</taxon>
        <taxon>Alveolata</taxon>
        <taxon>Ciliophora</taxon>
        <taxon>Intramacronucleata</taxon>
        <taxon>Spirotrichea</taxon>
        <taxon>Stichotrichia</taxon>
        <taxon>Sporadotrichida</taxon>
        <taxon>Halteriidae</taxon>
        <taxon>Halteria</taxon>
    </lineage>
</organism>
<dbReference type="InterPro" id="IPR014746">
    <property type="entry name" value="Gln_synth/guanido_kin_cat_dom"/>
</dbReference>
<dbReference type="EMBL" id="RRYP01010341">
    <property type="protein sequence ID" value="TNV78440.1"/>
    <property type="molecule type" value="Genomic_DNA"/>
</dbReference>
<accession>A0A8J8T1I2</accession>
<dbReference type="SUPFAM" id="SSF55931">
    <property type="entry name" value="Glutamine synthetase/guanido kinase"/>
    <property type="match status" value="1"/>
</dbReference>
<dbReference type="AlphaFoldDB" id="A0A8J8T1I2"/>
<keyword evidence="1" id="KW-0436">Ligase</keyword>
<evidence type="ECO:0000256" key="2">
    <source>
        <dbReference type="PROSITE-ProRule" id="PRU01331"/>
    </source>
</evidence>
<feature type="domain" description="GS catalytic" evidence="4">
    <location>
        <begin position="112"/>
        <end position="440"/>
    </location>
</feature>
<comment type="caution">
    <text evidence="5">The sequence shown here is derived from an EMBL/GenBank/DDBJ whole genome shotgun (WGS) entry which is preliminary data.</text>
</comment>
<evidence type="ECO:0000259" key="4">
    <source>
        <dbReference type="PROSITE" id="PS51987"/>
    </source>
</evidence>
<dbReference type="PANTHER" id="PTHR43785">
    <property type="entry name" value="GAMMA-GLUTAMYLPUTRESCINE SYNTHETASE"/>
    <property type="match status" value="1"/>
</dbReference>
<name>A0A8J8T1I2_HALGN</name>
<protein>
    <recommendedName>
        <fullName evidence="4">GS catalytic domain-containing protein</fullName>
    </recommendedName>
</protein>
<comment type="similarity">
    <text evidence="2 3">Belongs to the glutamine synthetase family.</text>
</comment>